<comment type="caution">
    <text evidence="1">The sequence shown here is derived from an EMBL/GenBank/DDBJ whole genome shotgun (WGS) entry which is preliminary data.</text>
</comment>
<sequence>MYKEPYFEPEEKDNLLNKIPGKIGKTYLTEEALKDAVEEIKDKKAENKKLYNELYGFSVHPNPSFFANEPDDLI</sequence>
<protein>
    <submittedName>
        <fullName evidence="1">Uncharacterized protein</fullName>
    </submittedName>
</protein>
<dbReference type="PATRIC" id="fig|1121338.3.peg.1678"/>
<organism evidence="1 2">
    <name type="scientific">Clostridium tepidiprofundi DSM 19306</name>
    <dbReference type="NCBI Taxonomy" id="1121338"/>
    <lineage>
        <taxon>Bacteria</taxon>
        <taxon>Bacillati</taxon>
        <taxon>Bacillota</taxon>
        <taxon>Clostridia</taxon>
        <taxon>Eubacteriales</taxon>
        <taxon>Clostridiaceae</taxon>
        <taxon>Clostridium</taxon>
    </lineage>
</organism>
<dbReference type="RefSeq" id="WP_153016301.1">
    <property type="nucleotide sequence ID" value="NZ_LTBA01000017.1"/>
</dbReference>
<dbReference type="Proteomes" id="UP000075531">
    <property type="component" value="Unassembled WGS sequence"/>
</dbReference>
<reference evidence="1 2" key="1">
    <citation type="submission" date="2016-02" db="EMBL/GenBank/DDBJ databases">
        <title>Genome sequence of Clostridium tepidiprofundi DSM 19306.</title>
        <authorList>
            <person name="Poehlein A."/>
            <person name="Daniel R."/>
        </authorList>
    </citation>
    <scope>NUCLEOTIDE SEQUENCE [LARGE SCALE GENOMIC DNA]</scope>
    <source>
        <strain evidence="1 2">DSM 19306</strain>
    </source>
</reference>
<dbReference type="AlphaFoldDB" id="A0A151B418"/>
<evidence type="ECO:0000313" key="1">
    <source>
        <dbReference type="EMBL" id="KYH34397.1"/>
    </source>
</evidence>
<accession>A0A151B418</accession>
<gene>
    <name evidence="1" type="ORF">CLTEP_16300</name>
</gene>
<proteinExistence type="predicted"/>
<name>A0A151B418_9CLOT</name>
<evidence type="ECO:0000313" key="2">
    <source>
        <dbReference type="Proteomes" id="UP000075531"/>
    </source>
</evidence>
<keyword evidence="2" id="KW-1185">Reference proteome</keyword>
<dbReference type="EMBL" id="LTBA01000017">
    <property type="protein sequence ID" value="KYH34397.1"/>
    <property type="molecule type" value="Genomic_DNA"/>
</dbReference>